<reference evidence="5" key="1">
    <citation type="journal article" date="2019" name="Int. J. Syst. Evol. Microbiol.">
        <title>The Global Catalogue of Microorganisms (GCM) 10K type strain sequencing project: providing services to taxonomists for standard genome sequencing and annotation.</title>
        <authorList>
            <consortium name="The Broad Institute Genomics Platform"/>
            <consortium name="The Broad Institute Genome Sequencing Center for Infectious Disease"/>
            <person name="Wu L."/>
            <person name="Ma J."/>
        </authorList>
    </citation>
    <scope>NUCLEOTIDE SEQUENCE [LARGE SCALE GENOMIC DNA]</scope>
    <source>
        <strain evidence="5">JCM 15592</strain>
    </source>
</reference>
<feature type="transmembrane region" description="Helical" evidence="2">
    <location>
        <begin position="177"/>
        <end position="199"/>
    </location>
</feature>
<keyword evidence="5" id="KW-1185">Reference proteome</keyword>
<feature type="domain" description="EamA" evidence="3">
    <location>
        <begin position="155"/>
        <end position="288"/>
    </location>
</feature>
<evidence type="ECO:0000313" key="5">
    <source>
        <dbReference type="Proteomes" id="UP001499938"/>
    </source>
</evidence>
<evidence type="ECO:0000256" key="1">
    <source>
        <dbReference type="ARBA" id="ARBA00007362"/>
    </source>
</evidence>
<feature type="transmembrane region" description="Helical" evidence="2">
    <location>
        <begin position="272"/>
        <end position="291"/>
    </location>
</feature>
<feature type="transmembrane region" description="Helical" evidence="2">
    <location>
        <begin position="128"/>
        <end position="145"/>
    </location>
</feature>
<dbReference type="InterPro" id="IPR000620">
    <property type="entry name" value="EamA_dom"/>
</dbReference>
<dbReference type="SUPFAM" id="SSF103481">
    <property type="entry name" value="Multidrug resistance efflux transporter EmrE"/>
    <property type="match status" value="2"/>
</dbReference>
<dbReference type="PANTHER" id="PTHR12715:SF4">
    <property type="entry name" value="EAMA DOMAIN-CONTAINING PROTEIN"/>
    <property type="match status" value="1"/>
</dbReference>
<name>A0ABP4XYC7_9MICO</name>
<feature type="transmembrane region" description="Helical" evidence="2">
    <location>
        <begin position="247"/>
        <end position="266"/>
    </location>
</feature>
<feature type="domain" description="EamA" evidence="3">
    <location>
        <begin position="15"/>
        <end position="144"/>
    </location>
</feature>
<dbReference type="RefSeq" id="WP_344083583.1">
    <property type="nucleotide sequence ID" value="NZ_BAAAPO010000026.1"/>
</dbReference>
<dbReference type="Proteomes" id="UP001499938">
    <property type="component" value="Unassembled WGS sequence"/>
</dbReference>
<dbReference type="InterPro" id="IPR037185">
    <property type="entry name" value="EmrE-like"/>
</dbReference>
<organism evidence="4 5">
    <name type="scientific">Nostocoides veronense</name>
    <dbReference type="NCBI Taxonomy" id="330836"/>
    <lineage>
        <taxon>Bacteria</taxon>
        <taxon>Bacillati</taxon>
        <taxon>Actinomycetota</taxon>
        <taxon>Actinomycetes</taxon>
        <taxon>Micrococcales</taxon>
        <taxon>Intrasporangiaceae</taxon>
        <taxon>Nostocoides</taxon>
    </lineage>
</organism>
<keyword evidence="2" id="KW-0812">Transmembrane</keyword>
<dbReference type="InterPro" id="IPR052756">
    <property type="entry name" value="Alkyne_AA_exporter"/>
</dbReference>
<evidence type="ECO:0000256" key="2">
    <source>
        <dbReference type="SAM" id="Phobius"/>
    </source>
</evidence>
<dbReference type="Pfam" id="PF00892">
    <property type="entry name" value="EamA"/>
    <property type="match status" value="2"/>
</dbReference>
<feature type="transmembrane region" description="Helical" evidence="2">
    <location>
        <begin position="219"/>
        <end position="240"/>
    </location>
</feature>
<accession>A0ABP4XYC7</accession>
<comment type="caution">
    <text evidence="4">The sequence shown here is derived from an EMBL/GenBank/DDBJ whole genome shotgun (WGS) entry which is preliminary data.</text>
</comment>
<sequence>MSGDVDRANEPRTLAAAVVTMLFWASAFIGIRAAGQHFDPGALALLRMTVGSVVLGVIAAVRGIRWPPRRSLPGIAAWAVAWFCVYNFALNTAEQAIDAGTAALVVNLAPLMVVIVGGLVLGEGFPRALVIGAPISFLGVAIIATQSRGGLVALSGLALALLAAVMYAGCTLGQKRLLASVDSTTLTWLGAVAGTIALLPWAGRLVSDLQTAPATATMWVIYLGIFPTALAFTTWAYVLARTSAGRTAATSYIVPALAIAMSWQLLSEAPTLLTVLGGVLCLVGVAITRLGGPVRGRASGREVDG</sequence>
<gene>
    <name evidence="4" type="ORF">GCM10009811_17130</name>
</gene>
<proteinExistence type="inferred from homology"/>
<protein>
    <submittedName>
        <fullName evidence="4">DMT family transporter</fullName>
    </submittedName>
</protein>
<evidence type="ECO:0000259" key="3">
    <source>
        <dbReference type="Pfam" id="PF00892"/>
    </source>
</evidence>
<evidence type="ECO:0000313" key="4">
    <source>
        <dbReference type="EMBL" id="GAA1792907.1"/>
    </source>
</evidence>
<keyword evidence="2" id="KW-0472">Membrane</keyword>
<keyword evidence="2" id="KW-1133">Transmembrane helix</keyword>
<dbReference type="EMBL" id="BAAAPO010000026">
    <property type="protein sequence ID" value="GAA1792907.1"/>
    <property type="molecule type" value="Genomic_DNA"/>
</dbReference>
<comment type="similarity">
    <text evidence="1">Belongs to the EamA transporter family.</text>
</comment>
<feature type="transmembrane region" description="Helical" evidence="2">
    <location>
        <begin position="72"/>
        <end position="90"/>
    </location>
</feature>
<feature type="transmembrane region" description="Helical" evidence="2">
    <location>
        <begin position="41"/>
        <end position="60"/>
    </location>
</feature>
<feature type="transmembrane region" description="Helical" evidence="2">
    <location>
        <begin position="12"/>
        <end position="35"/>
    </location>
</feature>
<feature type="transmembrane region" description="Helical" evidence="2">
    <location>
        <begin position="151"/>
        <end position="170"/>
    </location>
</feature>
<feature type="transmembrane region" description="Helical" evidence="2">
    <location>
        <begin position="102"/>
        <end position="121"/>
    </location>
</feature>
<dbReference type="PANTHER" id="PTHR12715">
    <property type="entry name" value="TRANSPORTER, DRUG/METABOLITE EXPORTER FAMILY"/>
    <property type="match status" value="1"/>
</dbReference>